<keyword evidence="5" id="KW-1185">Reference proteome</keyword>
<organism evidence="4 5">
    <name type="scientific">Saccharata proteae CBS 121410</name>
    <dbReference type="NCBI Taxonomy" id="1314787"/>
    <lineage>
        <taxon>Eukaryota</taxon>
        <taxon>Fungi</taxon>
        <taxon>Dikarya</taxon>
        <taxon>Ascomycota</taxon>
        <taxon>Pezizomycotina</taxon>
        <taxon>Dothideomycetes</taxon>
        <taxon>Dothideomycetes incertae sedis</taxon>
        <taxon>Botryosphaeriales</taxon>
        <taxon>Saccharataceae</taxon>
        <taxon>Saccharata</taxon>
    </lineage>
</organism>
<feature type="coiled-coil region" evidence="1">
    <location>
        <begin position="440"/>
        <end position="498"/>
    </location>
</feature>
<gene>
    <name evidence="4" type="ORF">K490DRAFT_47367</name>
</gene>
<dbReference type="InterPro" id="IPR056023">
    <property type="entry name" value="DUF7603"/>
</dbReference>
<feature type="coiled-coil region" evidence="1">
    <location>
        <begin position="762"/>
        <end position="803"/>
    </location>
</feature>
<feature type="region of interest" description="Disordered" evidence="2">
    <location>
        <begin position="336"/>
        <end position="406"/>
    </location>
</feature>
<feature type="compositionally biased region" description="Polar residues" evidence="2">
    <location>
        <begin position="67"/>
        <end position="84"/>
    </location>
</feature>
<feature type="region of interest" description="Disordered" evidence="2">
    <location>
        <begin position="1"/>
        <end position="45"/>
    </location>
</feature>
<keyword evidence="1" id="KW-0175">Coiled coil</keyword>
<feature type="domain" description="DUF7603" evidence="3">
    <location>
        <begin position="578"/>
        <end position="680"/>
    </location>
</feature>
<sequence>MSSYGSGRTPNLTLQLDGEDGVTGDFFSDYDQASPDSAAVAQPKSPGGGKLGSFFGWNSAKQLGADSPTTTFSDKSFSPSQSPAMRNKPSGLDIPKANGDSYFSVPGTPLYSSSPHMNAHVEQLERELREVSMELAGSIRREMDLEDEIERWKSEIPAGVSDGRRTSDYYSDSGASSGRYPIGDSEMRIEALEKLRRKVEQEKAQAKVDTAQRLQDELRRRADLEAQVHSLQEQLQEQSRGQNDSERVVELEAALEDARRRVADERLSKENFQDLLTALRQEHKHDRNERDNLRDEVIPSLQSRLEGLEAEAAKAQTLAYENTRMQQELHMLRTEQMEGAEEEAAQQQHPRFSSIQEDDIIPAAATPKIGLSRSNSLARHSVTGPKRSSRGGSLSRSNSVKEKAEAVREIVTDRTKDVEDQRDALHRALKNLVIRHDVLAKQHAKKVRLLEMERDRLLNATPRRTAFHTEVSNLRDEINDLRRRADDALDQKFQCEKNLGGLRMDLGRAEQETTSLRDLLQEHDIFIPERRSSAGSIYDAETTAPVTLEKAYKELQTTHALSLAYMIGSGTDHADVIMSLLKQSISDAEEEREQAIREAEQYREQARALDVNQFSDNQASEIYAAATRMDQLVMQVQEQLHSNMALKQRLAEAIGRGEREQQMSATRVTEMQSKLRTAEDQVMTAQHHSEYVVSKHEDEVRDLEESHSAQLQRMKSGLLLTVDTIKMSHLSTPLSPMFATRSPKLDRTTSGLGMSMTEAARKENLQVKVHGLERALNEADREMEEVVSRMNMAQIEVAELQAER</sequence>
<evidence type="ECO:0000256" key="1">
    <source>
        <dbReference type="SAM" id="Coils"/>
    </source>
</evidence>
<comment type="caution">
    <text evidence="4">The sequence shown here is derived from an EMBL/GenBank/DDBJ whole genome shotgun (WGS) entry which is preliminary data.</text>
</comment>
<name>A0A9P4HTV0_9PEZI</name>
<feature type="coiled-coil region" evidence="1">
    <location>
        <begin position="182"/>
        <end position="318"/>
    </location>
</feature>
<evidence type="ECO:0000313" key="5">
    <source>
        <dbReference type="Proteomes" id="UP000799776"/>
    </source>
</evidence>
<reference evidence="4" key="1">
    <citation type="journal article" date="2020" name="Stud. Mycol.">
        <title>101 Dothideomycetes genomes: a test case for predicting lifestyles and emergence of pathogens.</title>
        <authorList>
            <person name="Haridas S."/>
            <person name="Albert R."/>
            <person name="Binder M."/>
            <person name="Bloem J."/>
            <person name="Labutti K."/>
            <person name="Salamov A."/>
            <person name="Andreopoulos B."/>
            <person name="Baker S."/>
            <person name="Barry K."/>
            <person name="Bills G."/>
            <person name="Bluhm B."/>
            <person name="Cannon C."/>
            <person name="Castanera R."/>
            <person name="Culley D."/>
            <person name="Daum C."/>
            <person name="Ezra D."/>
            <person name="Gonzalez J."/>
            <person name="Henrissat B."/>
            <person name="Kuo A."/>
            <person name="Liang C."/>
            <person name="Lipzen A."/>
            <person name="Lutzoni F."/>
            <person name="Magnuson J."/>
            <person name="Mondo S."/>
            <person name="Nolan M."/>
            <person name="Ohm R."/>
            <person name="Pangilinan J."/>
            <person name="Park H.-J."/>
            <person name="Ramirez L."/>
            <person name="Alfaro M."/>
            <person name="Sun H."/>
            <person name="Tritt A."/>
            <person name="Yoshinaga Y."/>
            <person name="Zwiers L.-H."/>
            <person name="Turgeon B."/>
            <person name="Goodwin S."/>
            <person name="Spatafora J."/>
            <person name="Crous P."/>
            <person name="Grigoriev I."/>
        </authorList>
    </citation>
    <scope>NUCLEOTIDE SEQUENCE</scope>
    <source>
        <strain evidence="4">CBS 121410</strain>
    </source>
</reference>
<proteinExistence type="predicted"/>
<protein>
    <recommendedName>
        <fullName evidence="3">DUF7603 domain-containing protein</fullName>
    </recommendedName>
</protein>
<evidence type="ECO:0000259" key="3">
    <source>
        <dbReference type="Pfam" id="PF24554"/>
    </source>
</evidence>
<feature type="region of interest" description="Disordered" evidence="2">
    <location>
        <begin position="65"/>
        <end position="99"/>
    </location>
</feature>
<evidence type="ECO:0000313" key="4">
    <source>
        <dbReference type="EMBL" id="KAF2085190.1"/>
    </source>
</evidence>
<dbReference type="Proteomes" id="UP000799776">
    <property type="component" value="Unassembled WGS sequence"/>
</dbReference>
<accession>A0A9P4HTV0</accession>
<dbReference type="Pfam" id="PF24554">
    <property type="entry name" value="DUF7603"/>
    <property type="match status" value="1"/>
</dbReference>
<dbReference type="OrthoDB" id="5395440at2759"/>
<dbReference type="AlphaFoldDB" id="A0A9P4HTV0"/>
<evidence type="ECO:0000256" key="2">
    <source>
        <dbReference type="SAM" id="MobiDB-lite"/>
    </source>
</evidence>
<feature type="coiled-coil region" evidence="1">
    <location>
        <begin position="578"/>
        <end position="612"/>
    </location>
</feature>
<dbReference type="EMBL" id="ML978733">
    <property type="protein sequence ID" value="KAF2085190.1"/>
    <property type="molecule type" value="Genomic_DNA"/>
</dbReference>
<feature type="compositionally biased region" description="Polar residues" evidence="2">
    <location>
        <begin position="1"/>
        <end position="14"/>
    </location>
</feature>